<keyword evidence="1" id="KW-0472">Membrane</keyword>
<dbReference type="EMBL" id="JAEEGA010000006">
    <property type="protein sequence ID" value="MBP1041460.1"/>
    <property type="molecule type" value="Genomic_DNA"/>
</dbReference>
<organism evidence="2 3">
    <name type="scientific">Vagococcus allomyrinae</name>
    <dbReference type="NCBI Taxonomy" id="2794353"/>
    <lineage>
        <taxon>Bacteria</taxon>
        <taxon>Bacillati</taxon>
        <taxon>Bacillota</taxon>
        <taxon>Bacilli</taxon>
        <taxon>Lactobacillales</taxon>
        <taxon>Enterococcaceae</taxon>
        <taxon>Vagococcus</taxon>
    </lineage>
</organism>
<evidence type="ECO:0000313" key="2">
    <source>
        <dbReference type="EMBL" id="MBP1041460.1"/>
    </source>
</evidence>
<proteinExistence type="predicted"/>
<evidence type="ECO:0000256" key="1">
    <source>
        <dbReference type="SAM" id="Phobius"/>
    </source>
</evidence>
<dbReference type="Pfam" id="PF04854">
    <property type="entry name" value="DUF624"/>
    <property type="match status" value="1"/>
</dbReference>
<dbReference type="RefSeq" id="WP_209527428.1">
    <property type="nucleotide sequence ID" value="NZ_JAEEGA010000006.1"/>
</dbReference>
<name>A0A940SUM2_9ENTE</name>
<feature type="transmembrane region" description="Helical" evidence="1">
    <location>
        <begin position="71"/>
        <end position="92"/>
    </location>
</feature>
<feature type="transmembrane region" description="Helical" evidence="1">
    <location>
        <begin position="104"/>
        <end position="133"/>
    </location>
</feature>
<dbReference type="Proteomes" id="UP000674938">
    <property type="component" value="Unassembled WGS sequence"/>
</dbReference>
<accession>A0A940SUM2</accession>
<feature type="transmembrane region" description="Helical" evidence="1">
    <location>
        <begin position="24"/>
        <end position="50"/>
    </location>
</feature>
<dbReference type="InterPro" id="IPR006938">
    <property type="entry name" value="DUF624"/>
</dbReference>
<dbReference type="AlphaFoldDB" id="A0A940SUM2"/>
<feature type="transmembrane region" description="Helical" evidence="1">
    <location>
        <begin position="174"/>
        <end position="192"/>
    </location>
</feature>
<keyword evidence="1" id="KW-0812">Transmembrane</keyword>
<gene>
    <name evidence="2" type="ORF">I6N95_10625</name>
</gene>
<sequence length="202" mass="22982">MKSLIESGITEGINKFFFILKLSVYFWGMSLVGVVFLGVGPAFLAIMSIYQEFGWDYKEITWQRLWRRFKDNFVLGNKLLYTYGGVSLFLFLSLYTSSQLTGMIFLMIDFMLVALLLMVLVGAFFAFALVSVYDISFQNLLKLSFILVFKELKATFSIIVFMVLLIVVGYKAPALLFFAGIGIVAFFLSRLGKKLDEGLVFE</sequence>
<evidence type="ECO:0000313" key="3">
    <source>
        <dbReference type="Proteomes" id="UP000674938"/>
    </source>
</evidence>
<reference evidence="2" key="1">
    <citation type="submission" date="2020-12" db="EMBL/GenBank/DDBJ databases">
        <title>Vagococcus allomyrinae sp. nov. and Enterococcus lavae sp. nov., isolated from the larvae of Allomyrina dichotoma.</title>
        <authorList>
            <person name="Lee S.D."/>
        </authorList>
    </citation>
    <scope>NUCLEOTIDE SEQUENCE</scope>
    <source>
        <strain evidence="2">BWB3-3</strain>
    </source>
</reference>
<keyword evidence="3" id="KW-1185">Reference proteome</keyword>
<keyword evidence="1" id="KW-1133">Transmembrane helix</keyword>
<feature type="transmembrane region" description="Helical" evidence="1">
    <location>
        <begin position="145"/>
        <end position="168"/>
    </location>
</feature>
<protein>
    <submittedName>
        <fullName evidence="2">DUF624 domain-containing protein</fullName>
    </submittedName>
</protein>
<comment type="caution">
    <text evidence="2">The sequence shown here is derived from an EMBL/GenBank/DDBJ whole genome shotgun (WGS) entry which is preliminary data.</text>
</comment>